<protein>
    <submittedName>
        <fullName evidence="2">Uncharacterized protein</fullName>
    </submittedName>
</protein>
<sequence length="244" mass="26829">DGMAPQVAIVHATPKHSDSEDPTQNEVGTGQVGSDQSEMFEFVKGGYGELIESGSVFSTGGTFDLNGTEIIPSQQVTVNFENGSNISVTTKRGPINNQDKLQTLANMLANAKAGDNLSDFLDFSFFDSFRKKGDLGAGYRHIGTLSNTNTTIDMYTGNNITFNRYLFYAAGRTSGYEFGFSRNNLVELNFPHISPLDKKVMSHPYGSRLRGFFDERKSAIGTIRFSDWNVFVNFSNTIFNGMGL</sequence>
<feature type="region of interest" description="Disordered" evidence="1">
    <location>
        <begin position="12"/>
        <end position="32"/>
    </location>
</feature>
<feature type="compositionally biased region" description="Polar residues" evidence="1">
    <location>
        <begin position="22"/>
        <end position="32"/>
    </location>
</feature>
<evidence type="ECO:0000256" key="1">
    <source>
        <dbReference type="SAM" id="MobiDB-lite"/>
    </source>
</evidence>
<name>A0A3E0D1F9_9BACT</name>
<keyword evidence="3" id="KW-1185">Reference proteome</keyword>
<dbReference type="RefSeq" id="WP_170147832.1">
    <property type="nucleotide sequence ID" value="NZ_QUNF01000071.1"/>
</dbReference>
<evidence type="ECO:0000313" key="2">
    <source>
        <dbReference type="EMBL" id="REG74747.1"/>
    </source>
</evidence>
<gene>
    <name evidence="2" type="ORF">C8N25_1711</name>
</gene>
<dbReference type="Proteomes" id="UP000256405">
    <property type="component" value="Unassembled WGS sequence"/>
</dbReference>
<proteinExistence type="predicted"/>
<evidence type="ECO:0000313" key="3">
    <source>
        <dbReference type="Proteomes" id="UP000256405"/>
    </source>
</evidence>
<accession>A0A3E0D1F9</accession>
<dbReference type="EMBL" id="QUNF01000071">
    <property type="protein sequence ID" value="REG74747.1"/>
    <property type="molecule type" value="Genomic_DNA"/>
</dbReference>
<dbReference type="AlphaFoldDB" id="A0A3E0D1F9"/>
<reference evidence="2 3" key="1">
    <citation type="submission" date="2018-08" db="EMBL/GenBank/DDBJ databases">
        <title>Genomic Encyclopedia of Archaeal and Bacterial Type Strains, Phase II (KMG-II): from individual species to whole genera.</title>
        <authorList>
            <person name="Goeker M."/>
        </authorList>
    </citation>
    <scope>NUCLEOTIDE SEQUENCE [LARGE SCALE GENOMIC DNA]</scope>
    <source>
        <strain evidence="2 3">DSM 15986</strain>
    </source>
</reference>
<organism evidence="2 3">
    <name type="scientific">Algoriphagus antarcticus</name>
    <dbReference type="NCBI Taxonomy" id="238540"/>
    <lineage>
        <taxon>Bacteria</taxon>
        <taxon>Pseudomonadati</taxon>
        <taxon>Bacteroidota</taxon>
        <taxon>Cytophagia</taxon>
        <taxon>Cytophagales</taxon>
        <taxon>Cyclobacteriaceae</taxon>
        <taxon>Algoriphagus</taxon>
    </lineage>
</organism>
<comment type="caution">
    <text evidence="2">The sequence shown here is derived from an EMBL/GenBank/DDBJ whole genome shotgun (WGS) entry which is preliminary data.</text>
</comment>
<feature type="non-terminal residue" evidence="2">
    <location>
        <position position="1"/>
    </location>
</feature>